<dbReference type="InterPro" id="IPR050770">
    <property type="entry name" value="Intradiol_RC_Dioxygenase"/>
</dbReference>
<organism evidence="5 6">
    <name type="scientific">Cristinia sonorae</name>
    <dbReference type="NCBI Taxonomy" id="1940300"/>
    <lineage>
        <taxon>Eukaryota</taxon>
        <taxon>Fungi</taxon>
        <taxon>Dikarya</taxon>
        <taxon>Basidiomycota</taxon>
        <taxon>Agaricomycotina</taxon>
        <taxon>Agaricomycetes</taxon>
        <taxon>Agaricomycetidae</taxon>
        <taxon>Agaricales</taxon>
        <taxon>Pleurotineae</taxon>
        <taxon>Stephanosporaceae</taxon>
        <taxon>Cristinia</taxon>
    </lineage>
</organism>
<evidence type="ECO:0000259" key="4">
    <source>
        <dbReference type="Pfam" id="PF00775"/>
    </source>
</evidence>
<dbReference type="Gene3D" id="2.60.130.10">
    <property type="entry name" value="Aromatic compound dioxygenase"/>
    <property type="match status" value="1"/>
</dbReference>
<dbReference type="SUPFAM" id="SSF49482">
    <property type="entry name" value="Aromatic compound dioxygenase"/>
    <property type="match status" value="1"/>
</dbReference>
<dbReference type="PANTHER" id="PTHR33711:SF10">
    <property type="entry name" value="INTRADIOL RING-CLEAVAGE DIOXYGENASES DOMAIN-CONTAINING PROTEIN"/>
    <property type="match status" value="1"/>
</dbReference>
<comment type="caution">
    <text evidence="5">The sequence shown here is derived from an EMBL/GenBank/DDBJ whole genome shotgun (WGS) entry which is preliminary data.</text>
</comment>
<dbReference type="AlphaFoldDB" id="A0A8K0XLC8"/>
<dbReference type="GO" id="GO:0008199">
    <property type="term" value="F:ferric iron binding"/>
    <property type="evidence" value="ECO:0007669"/>
    <property type="project" value="InterPro"/>
</dbReference>
<gene>
    <name evidence="5" type="ORF">BXZ70DRAFT_503008</name>
</gene>
<accession>A0A8K0XLC8</accession>
<keyword evidence="3" id="KW-0560">Oxidoreductase</keyword>
<dbReference type="OrthoDB" id="121380at2759"/>
<evidence type="ECO:0000313" key="6">
    <source>
        <dbReference type="Proteomes" id="UP000813824"/>
    </source>
</evidence>
<dbReference type="Pfam" id="PF00775">
    <property type="entry name" value="Dioxygenase_C"/>
    <property type="match status" value="1"/>
</dbReference>
<evidence type="ECO:0000313" key="5">
    <source>
        <dbReference type="EMBL" id="KAH8088979.1"/>
    </source>
</evidence>
<dbReference type="PANTHER" id="PTHR33711">
    <property type="entry name" value="DIOXYGENASE, PUTATIVE (AFU_ORTHOLOGUE AFUA_2G02910)-RELATED"/>
    <property type="match status" value="1"/>
</dbReference>
<protein>
    <submittedName>
        <fullName evidence="5">Aromatic compound dioxygenase</fullName>
    </submittedName>
</protein>
<proteinExistence type="inferred from homology"/>
<dbReference type="EMBL" id="JAEVFJ010000039">
    <property type="protein sequence ID" value="KAH8088979.1"/>
    <property type="molecule type" value="Genomic_DNA"/>
</dbReference>
<comment type="similarity">
    <text evidence="1">Belongs to the intradiol ring-cleavage dioxygenase family.</text>
</comment>
<evidence type="ECO:0000256" key="2">
    <source>
        <dbReference type="ARBA" id="ARBA00022964"/>
    </source>
</evidence>
<feature type="domain" description="Intradiol ring-cleavage dioxygenases" evidence="4">
    <location>
        <begin position="59"/>
        <end position="198"/>
    </location>
</feature>
<keyword evidence="6" id="KW-1185">Reference proteome</keyword>
<dbReference type="InterPro" id="IPR000627">
    <property type="entry name" value="Intradiol_dOase_C"/>
</dbReference>
<dbReference type="InterPro" id="IPR015889">
    <property type="entry name" value="Intradiol_dOase_core"/>
</dbReference>
<sequence length="270" mass="30358">MPPLTRLLNAPYPHIPWVIRIISVIRTLFVLFVKECPLHMPFLWSTVLQGSRNSMADMEGPYYILNAPDRQLEDGKAVIATSKDLKRFKPYLMTLTVTSPKGDPVPYALVDWWQADTAGIYAHSTYRLRGTFRADARGTVEVLTVAPGEYGPNGYKRAGHFHVKISGSGAAAGMKWETLTTQLYVCPGNDPRMMDSDFLNRLRSPRKKNMAISWCTTVSPFMGFPEVDLADVELMKRIQRWDSKLVGEGLKVISGCQMEVALNEKPSTLF</sequence>
<reference evidence="5" key="1">
    <citation type="journal article" date="2021" name="New Phytol.">
        <title>Evolutionary innovations through gain and loss of genes in the ectomycorrhizal Boletales.</title>
        <authorList>
            <person name="Wu G."/>
            <person name="Miyauchi S."/>
            <person name="Morin E."/>
            <person name="Kuo A."/>
            <person name="Drula E."/>
            <person name="Varga T."/>
            <person name="Kohler A."/>
            <person name="Feng B."/>
            <person name="Cao Y."/>
            <person name="Lipzen A."/>
            <person name="Daum C."/>
            <person name="Hundley H."/>
            <person name="Pangilinan J."/>
            <person name="Johnson J."/>
            <person name="Barry K."/>
            <person name="LaButti K."/>
            <person name="Ng V."/>
            <person name="Ahrendt S."/>
            <person name="Min B."/>
            <person name="Choi I.G."/>
            <person name="Park H."/>
            <person name="Plett J.M."/>
            <person name="Magnuson J."/>
            <person name="Spatafora J.W."/>
            <person name="Nagy L.G."/>
            <person name="Henrissat B."/>
            <person name="Grigoriev I.V."/>
            <person name="Yang Z.L."/>
            <person name="Xu J."/>
            <person name="Martin F.M."/>
        </authorList>
    </citation>
    <scope>NUCLEOTIDE SEQUENCE</scope>
    <source>
        <strain evidence="5">KKN 215</strain>
    </source>
</reference>
<dbReference type="Proteomes" id="UP000813824">
    <property type="component" value="Unassembled WGS sequence"/>
</dbReference>
<evidence type="ECO:0000256" key="1">
    <source>
        <dbReference type="ARBA" id="ARBA00007825"/>
    </source>
</evidence>
<dbReference type="GO" id="GO:0016702">
    <property type="term" value="F:oxidoreductase activity, acting on single donors with incorporation of molecular oxygen, incorporation of two atoms of oxygen"/>
    <property type="evidence" value="ECO:0007669"/>
    <property type="project" value="InterPro"/>
</dbReference>
<name>A0A8K0XLC8_9AGAR</name>
<evidence type="ECO:0000256" key="3">
    <source>
        <dbReference type="ARBA" id="ARBA00023002"/>
    </source>
</evidence>
<keyword evidence="2 5" id="KW-0223">Dioxygenase</keyword>